<evidence type="ECO:0000256" key="7">
    <source>
        <dbReference type="ARBA" id="ARBA00022475"/>
    </source>
</evidence>
<protein>
    <recommendedName>
        <fullName evidence="6 19">Adenosylcobinamide-GDP ribazoletransferase</fullName>
        <ecNumber evidence="5 19">2.7.8.26</ecNumber>
    </recommendedName>
    <alternativeName>
        <fullName evidence="16 19">Cobalamin synthase</fullName>
    </alternativeName>
    <alternativeName>
        <fullName evidence="15 19">Cobalamin-5'-phosphate synthase</fullName>
    </alternativeName>
</protein>
<keyword evidence="12 19" id="KW-1133">Transmembrane helix</keyword>
<evidence type="ECO:0000256" key="11">
    <source>
        <dbReference type="ARBA" id="ARBA00022842"/>
    </source>
</evidence>
<dbReference type="RefSeq" id="WP_012174653.1">
    <property type="nucleotide sequence ID" value="NC_009943.1"/>
</dbReference>
<dbReference type="GO" id="GO:0008818">
    <property type="term" value="F:cobalamin 5'-phosphate synthase activity"/>
    <property type="evidence" value="ECO:0007669"/>
    <property type="project" value="UniProtKB-UniRule"/>
</dbReference>
<comment type="similarity">
    <text evidence="4 19">Belongs to the CobS family.</text>
</comment>
<dbReference type="STRING" id="96561.Dole_1230"/>
<evidence type="ECO:0000256" key="17">
    <source>
        <dbReference type="ARBA" id="ARBA00048623"/>
    </source>
</evidence>
<dbReference type="InterPro" id="IPR003805">
    <property type="entry name" value="CobS"/>
</dbReference>
<evidence type="ECO:0000256" key="1">
    <source>
        <dbReference type="ARBA" id="ARBA00001946"/>
    </source>
</evidence>
<keyword evidence="11 19" id="KW-0460">Magnesium</keyword>
<dbReference type="PANTHER" id="PTHR34148:SF1">
    <property type="entry name" value="ADENOSYLCOBINAMIDE-GDP RIBAZOLETRANSFERASE"/>
    <property type="match status" value="1"/>
</dbReference>
<dbReference type="EMBL" id="CP000859">
    <property type="protein sequence ID" value="ABW67036.1"/>
    <property type="molecule type" value="Genomic_DNA"/>
</dbReference>
<reference evidence="20 21" key="1">
    <citation type="submission" date="2007-10" db="EMBL/GenBank/DDBJ databases">
        <title>Complete sequence of Desulfococcus oleovorans Hxd3.</title>
        <authorList>
            <consortium name="US DOE Joint Genome Institute"/>
            <person name="Copeland A."/>
            <person name="Lucas S."/>
            <person name="Lapidus A."/>
            <person name="Barry K."/>
            <person name="Glavina del Rio T."/>
            <person name="Dalin E."/>
            <person name="Tice H."/>
            <person name="Pitluck S."/>
            <person name="Kiss H."/>
            <person name="Brettin T."/>
            <person name="Bruce D."/>
            <person name="Detter J.C."/>
            <person name="Han C."/>
            <person name="Schmutz J."/>
            <person name="Larimer F."/>
            <person name="Land M."/>
            <person name="Hauser L."/>
            <person name="Kyrpides N."/>
            <person name="Kim E."/>
            <person name="Wawrik B."/>
            <person name="Richardson P."/>
        </authorList>
    </citation>
    <scope>NUCLEOTIDE SEQUENCE [LARGE SCALE GENOMIC DNA]</scope>
    <source>
        <strain evidence="21">DSM 6200 / JCM 39069 / Hxd3</strain>
    </source>
</reference>
<dbReference type="GO" id="GO:0005886">
    <property type="term" value="C:plasma membrane"/>
    <property type="evidence" value="ECO:0007669"/>
    <property type="project" value="UniProtKB-SubCell"/>
</dbReference>
<name>A8ZY29_DESOH</name>
<dbReference type="UniPathway" id="UPA00148">
    <property type="reaction ID" value="UER00238"/>
</dbReference>
<evidence type="ECO:0000256" key="2">
    <source>
        <dbReference type="ARBA" id="ARBA00004651"/>
    </source>
</evidence>
<evidence type="ECO:0000256" key="8">
    <source>
        <dbReference type="ARBA" id="ARBA00022573"/>
    </source>
</evidence>
<dbReference type="HAMAP" id="MF_00719">
    <property type="entry name" value="CobS"/>
    <property type="match status" value="1"/>
</dbReference>
<keyword evidence="9 19" id="KW-0808">Transferase</keyword>
<gene>
    <name evidence="19" type="primary">cobS</name>
    <name evidence="20" type="ordered locus">Dole_1230</name>
</gene>
<keyword evidence="10 19" id="KW-0812">Transmembrane</keyword>
<proteinExistence type="inferred from homology"/>
<evidence type="ECO:0000313" key="20">
    <source>
        <dbReference type="EMBL" id="ABW67036.1"/>
    </source>
</evidence>
<evidence type="ECO:0000256" key="9">
    <source>
        <dbReference type="ARBA" id="ARBA00022679"/>
    </source>
</evidence>
<organism evidence="20 21">
    <name type="scientific">Desulfosudis oleivorans (strain DSM 6200 / JCM 39069 / Hxd3)</name>
    <name type="common">Desulfococcus oleovorans</name>
    <dbReference type="NCBI Taxonomy" id="96561"/>
    <lineage>
        <taxon>Bacteria</taxon>
        <taxon>Pseudomonadati</taxon>
        <taxon>Thermodesulfobacteriota</taxon>
        <taxon>Desulfobacteria</taxon>
        <taxon>Desulfobacterales</taxon>
        <taxon>Desulfosudaceae</taxon>
        <taxon>Desulfosudis</taxon>
    </lineage>
</organism>
<comment type="subcellular location">
    <subcellularLocation>
        <location evidence="19">Cell inner membrane</location>
        <topology evidence="19">Multi-pass membrane protein</topology>
    </subcellularLocation>
    <subcellularLocation>
        <location evidence="2">Cell membrane</location>
        <topology evidence="2">Multi-pass membrane protein</topology>
    </subcellularLocation>
</comment>
<keyword evidence="13 19" id="KW-0472">Membrane</keyword>
<evidence type="ECO:0000256" key="3">
    <source>
        <dbReference type="ARBA" id="ARBA00004663"/>
    </source>
</evidence>
<accession>A8ZY29</accession>
<dbReference type="GO" id="GO:0051073">
    <property type="term" value="F:adenosylcobinamide-GDP ribazoletransferase activity"/>
    <property type="evidence" value="ECO:0007669"/>
    <property type="project" value="UniProtKB-UniRule"/>
</dbReference>
<evidence type="ECO:0000256" key="13">
    <source>
        <dbReference type="ARBA" id="ARBA00023136"/>
    </source>
</evidence>
<feature type="transmembrane region" description="Helical" evidence="19">
    <location>
        <begin position="129"/>
        <end position="150"/>
    </location>
</feature>
<dbReference type="HOGENOM" id="CLU_057426_1_0_7"/>
<evidence type="ECO:0000256" key="14">
    <source>
        <dbReference type="ARBA" id="ARBA00025228"/>
    </source>
</evidence>
<evidence type="ECO:0000256" key="6">
    <source>
        <dbReference type="ARBA" id="ARBA00015850"/>
    </source>
</evidence>
<dbReference type="Proteomes" id="UP000008561">
    <property type="component" value="Chromosome"/>
</dbReference>
<feature type="transmembrane region" description="Helical" evidence="19">
    <location>
        <begin position="51"/>
        <end position="74"/>
    </location>
</feature>
<dbReference type="KEGG" id="dol:Dole_1230"/>
<keyword evidence="19" id="KW-0997">Cell inner membrane</keyword>
<evidence type="ECO:0000256" key="12">
    <source>
        <dbReference type="ARBA" id="ARBA00022989"/>
    </source>
</evidence>
<evidence type="ECO:0000256" key="5">
    <source>
        <dbReference type="ARBA" id="ARBA00013200"/>
    </source>
</evidence>
<keyword evidence="8 19" id="KW-0169">Cobalamin biosynthesis</keyword>
<evidence type="ECO:0000256" key="19">
    <source>
        <dbReference type="HAMAP-Rule" id="MF_00719"/>
    </source>
</evidence>
<keyword evidence="21" id="KW-1185">Reference proteome</keyword>
<sequence>MTGIFSTIRFFTILRVPSGEFHPRRLAAWAPAAGLLIGLMLACVDALALRFWSVTLASALDVVFLAVISGALHLDGLADTADGLYAGRTREKALAIMKDSRTGAMGVVAVACCLLVKWAGIHEIDSHRFWLLLLIPAYSRATILFGMRFLPYGRSGEGTARAFFDEPLSAGDFRWVAVLVLLSLFAGRALVMLNLGFVVATAVVLWFYKKRMGCITGDMMGAMIETVEVVLLIGVVAGSN</sequence>
<keyword evidence="7 19" id="KW-1003">Cell membrane</keyword>
<evidence type="ECO:0000256" key="18">
    <source>
        <dbReference type="ARBA" id="ARBA00049504"/>
    </source>
</evidence>
<comment type="catalytic activity">
    <reaction evidence="17 19">
        <text>alpha-ribazole + adenosylcob(III)inamide-GDP = adenosylcob(III)alamin + GMP + H(+)</text>
        <dbReference type="Rhea" id="RHEA:16049"/>
        <dbReference type="ChEBI" id="CHEBI:10329"/>
        <dbReference type="ChEBI" id="CHEBI:15378"/>
        <dbReference type="ChEBI" id="CHEBI:18408"/>
        <dbReference type="ChEBI" id="CHEBI:58115"/>
        <dbReference type="ChEBI" id="CHEBI:60487"/>
        <dbReference type="EC" id="2.7.8.26"/>
    </reaction>
</comment>
<comment type="catalytic activity">
    <reaction evidence="18 19">
        <text>alpha-ribazole 5'-phosphate + adenosylcob(III)inamide-GDP = adenosylcob(III)alamin 5'-phosphate + GMP + H(+)</text>
        <dbReference type="Rhea" id="RHEA:23560"/>
        <dbReference type="ChEBI" id="CHEBI:15378"/>
        <dbReference type="ChEBI" id="CHEBI:57918"/>
        <dbReference type="ChEBI" id="CHEBI:58115"/>
        <dbReference type="ChEBI" id="CHEBI:60487"/>
        <dbReference type="ChEBI" id="CHEBI:60493"/>
        <dbReference type="EC" id="2.7.8.26"/>
    </reaction>
</comment>
<feature type="transmembrane region" description="Helical" evidence="19">
    <location>
        <begin position="26"/>
        <end position="44"/>
    </location>
</feature>
<feature type="transmembrane region" description="Helical" evidence="19">
    <location>
        <begin position="102"/>
        <end position="120"/>
    </location>
</feature>
<dbReference type="AlphaFoldDB" id="A8ZY29"/>
<dbReference type="eggNOG" id="COG0368">
    <property type="taxonomic scope" value="Bacteria"/>
</dbReference>
<comment type="cofactor">
    <cofactor evidence="1 19">
        <name>Mg(2+)</name>
        <dbReference type="ChEBI" id="CHEBI:18420"/>
    </cofactor>
</comment>
<evidence type="ECO:0000313" key="21">
    <source>
        <dbReference type="Proteomes" id="UP000008561"/>
    </source>
</evidence>
<comment type="pathway">
    <text evidence="3 19">Cofactor biosynthesis; adenosylcobalamin biosynthesis; adenosylcobalamin from cob(II)yrinate a,c-diamide: step 7/7.</text>
</comment>
<comment type="function">
    <text evidence="14 19">Joins adenosylcobinamide-GDP and alpha-ribazole to generate adenosylcobalamin (Ado-cobalamin). Also synthesizes adenosylcobalamin 5'-phosphate from adenosylcobinamide-GDP and alpha-ribazole 5'-phosphate.</text>
</comment>
<dbReference type="EC" id="2.7.8.26" evidence="5 19"/>
<feature type="transmembrane region" description="Helical" evidence="19">
    <location>
        <begin position="175"/>
        <end position="208"/>
    </location>
</feature>
<dbReference type="PANTHER" id="PTHR34148">
    <property type="entry name" value="ADENOSYLCOBINAMIDE-GDP RIBAZOLETRANSFERASE"/>
    <property type="match status" value="1"/>
</dbReference>
<evidence type="ECO:0000256" key="15">
    <source>
        <dbReference type="ARBA" id="ARBA00032605"/>
    </source>
</evidence>
<dbReference type="Pfam" id="PF02654">
    <property type="entry name" value="CobS"/>
    <property type="match status" value="1"/>
</dbReference>
<dbReference type="GO" id="GO:0009236">
    <property type="term" value="P:cobalamin biosynthetic process"/>
    <property type="evidence" value="ECO:0007669"/>
    <property type="project" value="UniProtKB-UniRule"/>
</dbReference>
<evidence type="ECO:0000256" key="16">
    <source>
        <dbReference type="ARBA" id="ARBA00032853"/>
    </source>
</evidence>
<evidence type="ECO:0000256" key="4">
    <source>
        <dbReference type="ARBA" id="ARBA00010561"/>
    </source>
</evidence>
<dbReference type="OrthoDB" id="9794223at2"/>
<evidence type="ECO:0000256" key="10">
    <source>
        <dbReference type="ARBA" id="ARBA00022692"/>
    </source>
</evidence>